<reference evidence="1" key="1">
    <citation type="submission" date="2018-02" db="EMBL/GenBank/DDBJ databases">
        <title>The genomes of Aspergillus section Nigri reveals drivers in fungal speciation.</title>
        <authorList>
            <consortium name="DOE Joint Genome Institute"/>
            <person name="Vesth T.C."/>
            <person name="Nybo J."/>
            <person name="Theobald S."/>
            <person name="Brandl J."/>
            <person name="Frisvad J.C."/>
            <person name="Nielsen K.F."/>
            <person name="Lyhne E.K."/>
            <person name="Kogle M.E."/>
            <person name="Kuo A."/>
            <person name="Riley R."/>
            <person name="Clum A."/>
            <person name="Nolan M."/>
            <person name="Lipzen A."/>
            <person name="Salamov A."/>
            <person name="Henrissat B."/>
            <person name="Wiebenga A."/>
            <person name="De vries R.P."/>
            <person name="Grigoriev I.V."/>
            <person name="Mortensen U.H."/>
            <person name="Andersen M.R."/>
            <person name="Baker S.E."/>
        </authorList>
    </citation>
    <scope>NUCLEOTIDE SEQUENCE</scope>
    <source>
        <strain evidence="1">CBS 115574</strain>
    </source>
</reference>
<accession>A0ACD1IN43</accession>
<name>A0ACD1IN43_9EURO</name>
<dbReference type="EMBL" id="KZ824541">
    <property type="protein sequence ID" value="RAK91540.1"/>
    <property type="molecule type" value="Genomic_DNA"/>
</dbReference>
<evidence type="ECO:0000313" key="1">
    <source>
        <dbReference type="EMBL" id="RAK91540.1"/>
    </source>
</evidence>
<keyword evidence="2" id="KW-1185">Reference proteome</keyword>
<organism evidence="1 2">
    <name type="scientific">Aspergillus costaricaensis CBS 115574</name>
    <dbReference type="NCBI Taxonomy" id="1448317"/>
    <lineage>
        <taxon>Eukaryota</taxon>
        <taxon>Fungi</taxon>
        <taxon>Dikarya</taxon>
        <taxon>Ascomycota</taxon>
        <taxon>Pezizomycotina</taxon>
        <taxon>Eurotiomycetes</taxon>
        <taxon>Eurotiomycetidae</taxon>
        <taxon>Eurotiales</taxon>
        <taxon>Aspergillaceae</taxon>
        <taxon>Aspergillus</taxon>
        <taxon>Aspergillus subgen. Circumdati</taxon>
    </lineage>
</organism>
<gene>
    <name evidence="1" type="ORF">BO79DRAFT_285839</name>
</gene>
<evidence type="ECO:0000313" key="2">
    <source>
        <dbReference type="Proteomes" id="UP000249748"/>
    </source>
</evidence>
<dbReference type="Proteomes" id="UP000249748">
    <property type="component" value="Unassembled WGS sequence"/>
</dbReference>
<sequence length="376" mass="42747">MTQRLRLYTEPRGKPQCDWVNHIPNDGLIRYRTLLNSDRLLVTSPEALAEVLTTKCYDFRKPKWLVGELKQVLRVGLLLAEGDDHRIQRKILTPAFSFRHIKNLYGVFWDKSHELVNAMTEHLSCKEKEQQITRLACDESPPGTGVLDIADWANRATLDMIGIAGMGRDFGAIHDSNADLVRAYTLGFQPSKSAIFLAILRLLLLDWLVNRLPFRRNKEIQRAVRTIRGVCAESIHQKSQYLSENSNPEHRDTFSVALQNGGFSEKSLIDQIKTFLAAGHETTATAVTWAIYLLCVHRDVQNTLRQEVREKLPSPDDHKNSFIHQSIDSMTYLNAAVCDKVLRYAPPVPFTIREAVVDAMILNQPVPKITNIMLVP</sequence>
<protein>
    <submittedName>
        <fullName evidence="1">Cytochrome P450</fullName>
    </submittedName>
</protein>
<proteinExistence type="predicted"/>